<reference evidence="1" key="1">
    <citation type="submission" date="2022-08" db="UniProtKB">
        <authorList>
            <consortium name="EnsemblMetazoa"/>
        </authorList>
    </citation>
    <scope>IDENTIFICATION</scope>
    <source>
        <strain evidence="1">Israel</strain>
    </source>
</reference>
<dbReference type="AlphaFoldDB" id="A0A1B0DAN1"/>
<evidence type="ECO:0000313" key="1">
    <source>
        <dbReference type="EnsemblMetazoa" id="PPAI004736-PA"/>
    </source>
</evidence>
<proteinExistence type="predicted"/>
<sequence>MVHVFVMLLIVWWNEAVLETSHWFKHINLFVRSPAYSCSQSWLIKSLLFAKNPNLSYHVWLKDHPR</sequence>
<organism evidence="1 2">
    <name type="scientific">Phlebotomus papatasi</name>
    <name type="common">Sandfly</name>
    <dbReference type="NCBI Taxonomy" id="29031"/>
    <lineage>
        <taxon>Eukaryota</taxon>
        <taxon>Metazoa</taxon>
        <taxon>Ecdysozoa</taxon>
        <taxon>Arthropoda</taxon>
        <taxon>Hexapoda</taxon>
        <taxon>Insecta</taxon>
        <taxon>Pterygota</taxon>
        <taxon>Neoptera</taxon>
        <taxon>Endopterygota</taxon>
        <taxon>Diptera</taxon>
        <taxon>Nematocera</taxon>
        <taxon>Psychodoidea</taxon>
        <taxon>Psychodidae</taxon>
        <taxon>Phlebotomus</taxon>
        <taxon>Phlebotomus</taxon>
    </lineage>
</organism>
<dbReference type="EnsemblMetazoa" id="PPAI004736-RA">
    <property type="protein sequence ID" value="PPAI004736-PA"/>
    <property type="gene ID" value="PPAI004736"/>
</dbReference>
<protein>
    <submittedName>
        <fullName evidence="1">Uncharacterized protein</fullName>
    </submittedName>
</protein>
<keyword evidence="2" id="KW-1185">Reference proteome</keyword>
<dbReference type="EMBL" id="AJVK01004535">
    <property type="status" value="NOT_ANNOTATED_CDS"/>
    <property type="molecule type" value="Genomic_DNA"/>
</dbReference>
<dbReference type="VEuPathDB" id="VectorBase:PPAI004736"/>
<accession>A0A1B0DAN1</accession>
<name>A0A1B0DAN1_PHLPP</name>
<evidence type="ECO:0000313" key="2">
    <source>
        <dbReference type="Proteomes" id="UP000092462"/>
    </source>
</evidence>
<dbReference type="Proteomes" id="UP000092462">
    <property type="component" value="Unassembled WGS sequence"/>
</dbReference>